<organism evidence="2 3">
    <name type="scientific">Orchesella dallaii</name>
    <dbReference type="NCBI Taxonomy" id="48710"/>
    <lineage>
        <taxon>Eukaryota</taxon>
        <taxon>Metazoa</taxon>
        <taxon>Ecdysozoa</taxon>
        <taxon>Arthropoda</taxon>
        <taxon>Hexapoda</taxon>
        <taxon>Collembola</taxon>
        <taxon>Entomobryomorpha</taxon>
        <taxon>Entomobryoidea</taxon>
        <taxon>Orchesellidae</taxon>
        <taxon>Orchesellinae</taxon>
        <taxon>Orchesella</taxon>
    </lineage>
</organism>
<sequence length="212" mass="23986">MESARETRCFWIGKTVLVDMEWLVSIPRLYFPAMSKLELYRTAVGLTGEDPENISEDSVHNDSCIYWKMHRNGTLKVEGFGGQSRELKTTFDRPNIFDFRPAEGEGYSITAYVTSTDNSTFVFASFCTNEGEMAWGVFSTVPRLPERTMNQIHEHAKSLGFKKEYFVNVNYDKCDLGGTSGTTPATVPTPTLSRNRMGSVRNRGGWNGKNQY</sequence>
<proteinExistence type="predicted"/>
<feature type="compositionally biased region" description="Polar residues" evidence="1">
    <location>
        <begin position="181"/>
        <end position="196"/>
    </location>
</feature>
<dbReference type="Proteomes" id="UP001642540">
    <property type="component" value="Unassembled WGS sequence"/>
</dbReference>
<evidence type="ECO:0000256" key="1">
    <source>
        <dbReference type="SAM" id="MobiDB-lite"/>
    </source>
</evidence>
<dbReference type="SUPFAM" id="SSF50814">
    <property type="entry name" value="Lipocalins"/>
    <property type="match status" value="1"/>
</dbReference>
<dbReference type="InterPro" id="IPR012674">
    <property type="entry name" value="Calycin"/>
</dbReference>
<keyword evidence="3" id="KW-1185">Reference proteome</keyword>
<comment type="caution">
    <text evidence="2">The sequence shown here is derived from an EMBL/GenBank/DDBJ whole genome shotgun (WGS) entry which is preliminary data.</text>
</comment>
<name>A0ABP1PM29_9HEXA</name>
<protein>
    <recommendedName>
        <fullName evidence="4">Lipocalin/cytosolic fatty-acid binding domain-containing protein</fullName>
    </recommendedName>
</protein>
<feature type="region of interest" description="Disordered" evidence="1">
    <location>
        <begin position="178"/>
        <end position="212"/>
    </location>
</feature>
<accession>A0ABP1PM29</accession>
<reference evidence="2 3" key="1">
    <citation type="submission" date="2024-08" db="EMBL/GenBank/DDBJ databases">
        <authorList>
            <person name="Cucini C."/>
            <person name="Frati F."/>
        </authorList>
    </citation>
    <scope>NUCLEOTIDE SEQUENCE [LARGE SCALE GENOMIC DNA]</scope>
</reference>
<evidence type="ECO:0000313" key="2">
    <source>
        <dbReference type="EMBL" id="CAL8070708.1"/>
    </source>
</evidence>
<dbReference type="EMBL" id="CAXLJM020000004">
    <property type="protein sequence ID" value="CAL8070708.1"/>
    <property type="molecule type" value="Genomic_DNA"/>
</dbReference>
<gene>
    <name evidence="2" type="ORF">ODALV1_LOCUS1379</name>
</gene>
<evidence type="ECO:0008006" key="4">
    <source>
        <dbReference type="Google" id="ProtNLM"/>
    </source>
</evidence>
<dbReference type="Gene3D" id="2.40.128.20">
    <property type="match status" value="1"/>
</dbReference>
<evidence type="ECO:0000313" key="3">
    <source>
        <dbReference type="Proteomes" id="UP001642540"/>
    </source>
</evidence>